<organism evidence="7 8">
    <name type="scientific">Prunus dulcis</name>
    <name type="common">Almond</name>
    <name type="synonym">Amygdalus dulcis</name>
    <dbReference type="NCBI Taxonomy" id="3755"/>
    <lineage>
        <taxon>Eukaryota</taxon>
        <taxon>Viridiplantae</taxon>
        <taxon>Streptophyta</taxon>
        <taxon>Embryophyta</taxon>
        <taxon>Tracheophyta</taxon>
        <taxon>Spermatophyta</taxon>
        <taxon>Magnoliopsida</taxon>
        <taxon>eudicotyledons</taxon>
        <taxon>Gunneridae</taxon>
        <taxon>Pentapetalae</taxon>
        <taxon>rosids</taxon>
        <taxon>fabids</taxon>
        <taxon>Rosales</taxon>
        <taxon>Rosaceae</taxon>
        <taxon>Amygdaloideae</taxon>
        <taxon>Amygdaleae</taxon>
        <taxon>Prunus</taxon>
    </lineage>
</organism>
<evidence type="ECO:0000256" key="4">
    <source>
        <dbReference type="PROSITE-ProRule" id="PRU00325"/>
    </source>
</evidence>
<feature type="region of interest" description="Disordered" evidence="5">
    <location>
        <begin position="273"/>
        <end position="293"/>
    </location>
</feature>
<protein>
    <recommendedName>
        <fullName evidence="6">SWIM-type domain-containing protein</fullName>
    </recommendedName>
</protein>
<dbReference type="SMART" id="SM00575">
    <property type="entry name" value="ZnF_PMZ"/>
    <property type="match status" value="1"/>
</dbReference>
<dbReference type="PANTHER" id="PTHR31973:SF199">
    <property type="entry name" value="SWIM-TYPE DOMAIN-CONTAINING PROTEIN"/>
    <property type="match status" value="1"/>
</dbReference>
<dbReference type="Proteomes" id="UP001054821">
    <property type="component" value="Chromosome 2"/>
</dbReference>
<keyword evidence="1" id="KW-0479">Metal-binding</keyword>
<keyword evidence="2 4" id="KW-0863">Zinc-finger</keyword>
<evidence type="ECO:0000256" key="2">
    <source>
        <dbReference type="ARBA" id="ARBA00022771"/>
    </source>
</evidence>
<dbReference type="GO" id="GO:0008270">
    <property type="term" value="F:zinc ion binding"/>
    <property type="evidence" value="ECO:0007669"/>
    <property type="project" value="UniProtKB-KW"/>
</dbReference>
<dbReference type="EMBL" id="JAJFAZ020000002">
    <property type="protein sequence ID" value="KAI5342974.1"/>
    <property type="molecule type" value="Genomic_DNA"/>
</dbReference>
<evidence type="ECO:0000256" key="3">
    <source>
        <dbReference type="ARBA" id="ARBA00022833"/>
    </source>
</evidence>
<dbReference type="InterPro" id="IPR007527">
    <property type="entry name" value="Znf_SWIM"/>
</dbReference>
<comment type="caution">
    <text evidence="7">The sequence shown here is derived from an EMBL/GenBank/DDBJ whole genome shotgun (WGS) entry which is preliminary data.</text>
</comment>
<dbReference type="Pfam" id="PF10551">
    <property type="entry name" value="MULE"/>
    <property type="match status" value="1"/>
</dbReference>
<evidence type="ECO:0000256" key="1">
    <source>
        <dbReference type="ARBA" id="ARBA00022723"/>
    </source>
</evidence>
<feature type="region of interest" description="Disordered" evidence="5">
    <location>
        <begin position="196"/>
        <end position="230"/>
    </location>
</feature>
<gene>
    <name evidence="7" type="ORF">L3X38_010850</name>
</gene>
<sequence length="518" mass="59762">MARRRIESNRGSINPDDDHMTIEFRYSGHFVHTPRTHYINGMVTYFDNVDVDRLSTLEIKDMIQELGVQNSKYFYYTLPGHGLAGGLYALEKDEHILGFVSSIPRNRQMTVYVEHDSDVHEVISDITQPPMSQANIDYGESFSEIHDDLFSQVDENRYGSYSLSNDHLFQEERSALYHGEPQDFYDVPIHINEYEYDGDGHDKTKSSNYEESDNDGNNSDSEFYDEDNDAMLDDDNFYGDAVATLETFIGCGKKQKNNWEADIQVEDMNMDEKQYNSDESHSTSNSDEEGTTRRYKEFNIDTDMDSPQFDVAMKFPSKKVLKQAIQIYGVLGSYECKVVKNDKFRLSAKCKEGCVDACHLRGTFQGQLLVAVDIDATDNKYPIAYAIAELESKDSWCWFPQLLIEDFGPVSEYSWTFISDQQKGLDKAFEVVVLEVSHRTCSCKRWELNGIPCMHAVSAIFHNRQEAEQFVDKCYTPEAYLRAYSPVIQPVKSMKYWPKEATSELKEQMLAQYPYLFE</sequence>
<feature type="domain" description="SWIM-type" evidence="6">
    <location>
        <begin position="429"/>
        <end position="464"/>
    </location>
</feature>
<evidence type="ECO:0000313" key="8">
    <source>
        <dbReference type="Proteomes" id="UP001054821"/>
    </source>
</evidence>
<accession>A0AAD4WGN0</accession>
<evidence type="ECO:0000256" key="5">
    <source>
        <dbReference type="SAM" id="MobiDB-lite"/>
    </source>
</evidence>
<evidence type="ECO:0000313" key="7">
    <source>
        <dbReference type="EMBL" id="KAI5342974.1"/>
    </source>
</evidence>
<name>A0AAD4WGN0_PRUDU</name>
<dbReference type="PROSITE" id="PS50966">
    <property type="entry name" value="ZF_SWIM"/>
    <property type="match status" value="1"/>
</dbReference>
<dbReference type="InterPro" id="IPR018289">
    <property type="entry name" value="MULE_transposase_dom"/>
</dbReference>
<dbReference type="AlphaFoldDB" id="A0AAD4WGN0"/>
<dbReference type="InterPro" id="IPR058594">
    <property type="entry name" value="PB1-like_dom_pln"/>
</dbReference>
<dbReference type="InterPro" id="IPR006564">
    <property type="entry name" value="Znf_PMZ"/>
</dbReference>
<proteinExistence type="predicted"/>
<keyword evidence="3" id="KW-0862">Zinc</keyword>
<dbReference type="Pfam" id="PF26130">
    <property type="entry name" value="PB1-like"/>
    <property type="match status" value="1"/>
</dbReference>
<evidence type="ECO:0000259" key="6">
    <source>
        <dbReference type="PROSITE" id="PS50966"/>
    </source>
</evidence>
<dbReference type="PANTHER" id="PTHR31973">
    <property type="entry name" value="POLYPROTEIN, PUTATIVE-RELATED"/>
    <property type="match status" value="1"/>
</dbReference>
<reference evidence="7 8" key="1">
    <citation type="journal article" date="2022" name="G3 (Bethesda)">
        <title>Whole-genome sequence and methylome profiling of the almond [Prunus dulcis (Mill.) D.A. Webb] cultivar 'Nonpareil'.</title>
        <authorList>
            <person name="D'Amico-Willman K.M."/>
            <person name="Ouma W.Z."/>
            <person name="Meulia T."/>
            <person name="Sideli G.M."/>
            <person name="Gradziel T.M."/>
            <person name="Fresnedo-Ramirez J."/>
        </authorList>
    </citation>
    <scope>NUCLEOTIDE SEQUENCE [LARGE SCALE GENOMIC DNA]</scope>
    <source>
        <strain evidence="7">Clone GOH B32 T37-40</strain>
    </source>
</reference>
<keyword evidence="8" id="KW-1185">Reference proteome</keyword>